<dbReference type="GO" id="GO:0030488">
    <property type="term" value="P:tRNA methylation"/>
    <property type="evidence" value="ECO:0007669"/>
    <property type="project" value="TreeGrafter"/>
</dbReference>
<keyword evidence="4" id="KW-0547">Nucleotide-binding</keyword>
<dbReference type="HAMAP" id="MF_00379">
    <property type="entry name" value="GTPase_MnmE"/>
    <property type="match status" value="1"/>
</dbReference>
<keyword evidence="11" id="KW-1185">Reference proteome</keyword>
<dbReference type="GO" id="GO:0005739">
    <property type="term" value="C:mitochondrion"/>
    <property type="evidence" value="ECO:0007669"/>
    <property type="project" value="UniProtKB-SubCell"/>
</dbReference>
<comment type="similarity">
    <text evidence="2">Belongs to the TRAFAC class TrmE-Era-EngA-EngB-Septin-like GTPase superfamily. TrmE GTPase family.</text>
</comment>
<dbReference type="InterPro" id="IPR004520">
    <property type="entry name" value="GTPase_MnmE"/>
</dbReference>
<feature type="domain" description="MnmE helical" evidence="9">
    <location>
        <begin position="207"/>
        <end position="595"/>
    </location>
</feature>
<dbReference type="Proteomes" id="UP001239213">
    <property type="component" value="Unassembled WGS sequence"/>
</dbReference>
<accession>A0AAI9VHQ0</accession>
<dbReference type="PRINTS" id="PR00326">
    <property type="entry name" value="GTP1OBG"/>
</dbReference>
<dbReference type="Pfam" id="PF12631">
    <property type="entry name" value="MnmE_helical"/>
    <property type="match status" value="1"/>
</dbReference>
<name>A0AAI9VHQ0_9PEZI</name>
<dbReference type="InterPro" id="IPR027266">
    <property type="entry name" value="TrmE/GcvT-like"/>
</dbReference>
<evidence type="ECO:0000256" key="3">
    <source>
        <dbReference type="ARBA" id="ARBA00022694"/>
    </source>
</evidence>
<dbReference type="FunFam" id="3.30.1360.120:FF:000007">
    <property type="entry name" value="tRNA modification GTPase GTPBP3, mitochondrial"/>
    <property type="match status" value="1"/>
</dbReference>
<dbReference type="Gene3D" id="1.20.120.430">
    <property type="entry name" value="tRNA modification GTPase MnmE domain 2"/>
    <property type="match status" value="1"/>
</dbReference>
<evidence type="ECO:0000256" key="2">
    <source>
        <dbReference type="ARBA" id="ARBA00011043"/>
    </source>
</evidence>
<dbReference type="Pfam" id="PF01926">
    <property type="entry name" value="MMR_HSR1"/>
    <property type="match status" value="1"/>
</dbReference>
<proteinExistence type="inferred from homology"/>
<feature type="region of interest" description="Disordered" evidence="6">
    <location>
        <begin position="648"/>
        <end position="683"/>
    </location>
</feature>
<dbReference type="Gene3D" id="3.30.1360.120">
    <property type="entry name" value="Probable tRNA modification gtpase trme, domain 1"/>
    <property type="match status" value="1"/>
</dbReference>
<evidence type="ECO:0000259" key="9">
    <source>
        <dbReference type="Pfam" id="PF12631"/>
    </source>
</evidence>
<dbReference type="GO" id="GO:0002098">
    <property type="term" value="P:tRNA wobble uridine modification"/>
    <property type="evidence" value="ECO:0007669"/>
    <property type="project" value="TreeGrafter"/>
</dbReference>
<sequence length="683" mass="74358">MHALIRSTRSLGRNLPLRTRRCLSDRGYSSLRVRPLALPSTALDLFYQRNIPQNTSAQSRFITSTSEVIFKEDTIYALSTAQGRAGIAVIRISGPGCMDVYKGLCPNKASPKPRYASVRTLVDDQAGEEATILDSNALVLYFPGPKTVTGEDVLELHVHGGTATVKAVLAAIPRCASASESSSSSIVRYAEPGEFTKRAFLNDRLDLAQVESLGDTLSADTEQQRRAAVRGSSGSLGRTYEAWREQLLLARGEIEALIDFSEDQHFDESPAELMSNVSALVADMRHRIGVHERAGQRSELLRNGIRIALLGPPNVGKSSLMNLVVGREASIVSMEAGTTRDVVEVSLDIRGYLCSFADTAGIRTRLAAGGGGVVNSSEPALGLVEEEGIRRAKQKASESDIIIVLAAVEPSPGLQGSFRINYDAETLQLASEAQACLIVVNKRDAVDAATFSSLLEGFRNETASRIPNLRTVEIIAISCREAEAQAKSPSASGSAGQKDPGAIHGLIDRLVESFAGMTALPVDQQDLLGVTARQAQLLEQCRGFLDEFMAVAHSEEEEGGTGDGEEPDIVLAAEHLRYAADSLAKITGRVETGDVEEVLGTKEKQEKWRSEEEEKKRRREIGIKPVNAEPMRQRKPFLFEKRHAMLAMQSQIPMKEEERRRRGGGRSVIRRDATIYPKLRPNA</sequence>
<evidence type="ECO:0000256" key="6">
    <source>
        <dbReference type="SAM" id="MobiDB-lite"/>
    </source>
</evidence>
<dbReference type="InterPro" id="IPR031168">
    <property type="entry name" value="G_TrmE"/>
</dbReference>
<protein>
    <submittedName>
        <fullName evidence="10">GTP-binding protein TrmE</fullName>
    </submittedName>
</protein>
<gene>
    <name evidence="10" type="ORF">CCUS01_04217</name>
</gene>
<keyword evidence="5" id="KW-0342">GTP-binding</keyword>
<dbReference type="InterPro" id="IPR025867">
    <property type="entry name" value="MnmE_helical"/>
</dbReference>
<dbReference type="InterPro" id="IPR027417">
    <property type="entry name" value="P-loop_NTPase"/>
</dbReference>
<dbReference type="GO" id="GO:0005525">
    <property type="term" value="F:GTP binding"/>
    <property type="evidence" value="ECO:0007669"/>
    <property type="project" value="UniProtKB-KW"/>
</dbReference>
<evidence type="ECO:0000256" key="5">
    <source>
        <dbReference type="ARBA" id="ARBA00023134"/>
    </source>
</evidence>
<dbReference type="InterPro" id="IPR018948">
    <property type="entry name" value="GTP-bd_TrmE_N"/>
</dbReference>
<evidence type="ECO:0000259" key="7">
    <source>
        <dbReference type="Pfam" id="PF01926"/>
    </source>
</evidence>
<dbReference type="InterPro" id="IPR027368">
    <property type="entry name" value="MnmE_dom2"/>
</dbReference>
<dbReference type="EMBL" id="MPDP01000090">
    <property type="protein sequence ID" value="KAK1482604.1"/>
    <property type="molecule type" value="Genomic_DNA"/>
</dbReference>
<dbReference type="CDD" id="cd04164">
    <property type="entry name" value="trmE"/>
    <property type="match status" value="1"/>
</dbReference>
<evidence type="ECO:0000313" key="11">
    <source>
        <dbReference type="Proteomes" id="UP001239213"/>
    </source>
</evidence>
<comment type="caution">
    <text evidence="10">The sequence shown here is derived from an EMBL/GenBank/DDBJ whole genome shotgun (WGS) entry which is preliminary data.</text>
</comment>
<keyword evidence="3" id="KW-0819">tRNA processing</keyword>
<dbReference type="AlphaFoldDB" id="A0AAI9VHQ0"/>
<dbReference type="SUPFAM" id="SSF103025">
    <property type="entry name" value="Folate-binding domain"/>
    <property type="match status" value="1"/>
</dbReference>
<evidence type="ECO:0000256" key="1">
    <source>
        <dbReference type="ARBA" id="ARBA00004173"/>
    </source>
</evidence>
<dbReference type="SUPFAM" id="SSF52540">
    <property type="entry name" value="P-loop containing nucleoside triphosphate hydrolases"/>
    <property type="match status" value="1"/>
</dbReference>
<evidence type="ECO:0000259" key="8">
    <source>
        <dbReference type="Pfam" id="PF10396"/>
    </source>
</evidence>
<dbReference type="CDD" id="cd14858">
    <property type="entry name" value="TrmE_N"/>
    <property type="match status" value="1"/>
</dbReference>
<feature type="domain" description="G" evidence="7">
    <location>
        <begin position="306"/>
        <end position="442"/>
    </location>
</feature>
<dbReference type="GO" id="GO:0003924">
    <property type="term" value="F:GTPase activity"/>
    <property type="evidence" value="ECO:0007669"/>
    <property type="project" value="InterPro"/>
</dbReference>
<reference evidence="10" key="1">
    <citation type="submission" date="2016-11" db="EMBL/GenBank/DDBJ databases">
        <title>The genome sequence of Colletotrichum cuscutae.</title>
        <authorList>
            <person name="Baroncelli R."/>
        </authorList>
    </citation>
    <scope>NUCLEOTIDE SEQUENCE</scope>
    <source>
        <strain evidence="10">IMI 304802</strain>
    </source>
</reference>
<dbReference type="PANTHER" id="PTHR42714">
    <property type="entry name" value="TRNA MODIFICATION GTPASE GTPBP3"/>
    <property type="match status" value="1"/>
</dbReference>
<comment type="subcellular location">
    <subcellularLocation>
        <location evidence="1">Mitochondrion</location>
    </subcellularLocation>
</comment>
<dbReference type="PANTHER" id="PTHR42714:SF2">
    <property type="entry name" value="TRNA MODIFICATION GTPASE GTPBP3, MITOCHONDRIAL"/>
    <property type="match status" value="1"/>
</dbReference>
<dbReference type="Gene3D" id="3.40.50.300">
    <property type="entry name" value="P-loop containing nucleotide triphosphate hydrolases"/>
    <property type="match status" value="1"/>
</dbReference>
<evidence type="ECO:0000256" key="4">
    <source>
        <dbReference type="ARBA" id="ARBA00022741"/>
    </source>
</evidence>
<feature type="domain" description="GTP-binding protein TrmE N-terminal" evidence="8">
    <location>
        <begin position="74"/>
        <end position="204"/>
    </location>
</feature>
<evidence type="ECO:0000313" key="10">
    <source>
        <dbReference type="EMBL" id="KAK1482604.1"/>
    </source>
</evidence>
<organism evidence="10 11">
    <name type="scientific">Colletotrichum cuscutae</name>
    <dbReference type="NCBI Taxonomy" id="1209917"/>
    <lineage>
        <taxon>Eukaryota</taxon>
        <taxon>Fungi</taxon>
        <taxon>Dikarya</taxon>
        <taxon>Ascomycota</taxon>
        <taxon>Pezizomycotina</taxon>
        <taxon>Sordariomycetes</taxon>
        <taxon>Hypocreomycetidae</taxon>
        <taxon>Glomerellales</taxon>
        <taxon>Glomerellaceae</taxon>
        <taxon>Colletotrichum</taxon>
        <taxon>Colletotrichum acutatum species complex</taxon>
    </lineage>
</organism>
<dbReference type="InterPro" id="IPR006073">
    <property type="entry name" value="GTP-bd"/>
</dbReference>
<dbReference type="Pfam" id="PF10396">
    <property type="entry name" value="TrmE_N"/>
    <property type="match status" value="1"/>
</dbReference>